<accession>A0AAD5SQ89</accession>
<feature type="compositionally biased region" description="Low complexity" evidence="1">
    <location>
        <begin position="99"/>
        <end position="118"/>
    </location>
</feature>
<feature type="region of interest" description="Disordered" evidence="1">
    <location>
        <begin position="136"/>
        <end position="177"/>
    </location>
</feature>
<dbReference type="GO" id="GO:0035091">
    <property type="term" value="F:phosphatidylinositol binding"/>
    <property type="evidence" value="ECO:0007669"/>
    <property type="project" value="InterPro"/>
</dbReference>
<protein>
    <recommendedName>
        <fullName evidence="2">PX domain-containing protein</fullName>
    </recommendedName>
</protein>
<dbReference type="SUPFAM" id="SSF64268">
    <property type="entry name" value="PX domain"/>
    <property type="match status" value="1"/>
</dbReference>
<dbReference type="SMART" id="SM00312">
    <property type="entry name" value="PX"/>
    <property type="match status" value="1"/>
</dbReference>
<comment type="caution">
    <text evidence="3">The sequence shown here is derived from an EMBL/GenBank/DDBJ whole genome shotgun (WGS) entry which is preliminary data.</text>
</comment>
<dbReference type="PANTHER" id="PTHR22775:SF3">
    <property type="entry name" value="SORTING NEXIN-13"/>
    <property type="match status" value="1"/>
</dbReference>
<evidence type="ECO:0000256" key="1">
    <source>
        <dbReference type="SAM" id="MobiDB-lite"/>
    </source>
</evidence>
<dbReference type="PANTHER" id="PTHR22775">
    <property type="entry name" value="SORTING NEXIN"/>
    <property type="match status" value="1"/>
</dbReference>
<dbReference type="Proteomes" id="UP001211907">
    <property type="component" value="Unassembled WGS sequence"/>
</dbReference>
<name>A0AAD5SQ89_9FUNG</name>
<keyword evidence="4" id="KW-1185">Reference proteome</keyword>
<evidence type="ECO:0000313" key="4">
    <source>
        <dbReference type="Proteomes" id="UP001211907"/>
    </source>
</evidence>
<dbReference type="AlphaFoldDB" id="A0AAD5SQ89"/>
<feature type="domain" description="PX" evidence="2">
    <location>
        <begin position="253"/>
        <end position="381"/>
    </location>
</feature>
<feature type="non-terminal residue" evidence="3">
    <location>
        <position position="423"/>
    </location>
</feature>
<dbReference type="EMBL" id="JADGJH010003581">
    <property type="protein sequence ID" value="KAJ3090038.1"/>
    <property type="molecule type" value="Genomic_DNA"/>
</dbReference>
<feature type="compositionally biased region" description="Low complexity" evidence="1">
    <location>
        <begin position="148"/>
        <end position="177"/>
    </location>
</feature>
<feature type="compositionally biased region" description="Low complexity" evidence="1">
    <location>
        <begin position="193"/>
        <end position="209"/>
    </location>
</feature>
<gene>
    <name evidence="3" type="ORF">HK100_007572</name>
</gene>
<dbReference type="InterPro" id="IPR036871">
    <property type="entry name" value="PX_dom_sf"/>
</dbReference>
<evidence type="ECO:0000313" key="3">
    <source>
        <dbReference type="EMBL" id="KAJ3090038.1"/>
    </source>
</evidence>
<feature type="region of interest" description="Disordered" evidence="1">
    <location>
        <begin position="193"/>
        <end position="216"/>
    </location>
</feature>
<dbReference type="Gene3D" id="3.30.1520.10">
    <property type="entry name" value="Phox-like domain"/>
    <property type="match status" value="1"/>
</dbReference>
<dbReference type="PROSITE" id="PS50195">
    <property type="entry name" value="PX"/>
    <property type="match status" value="1"/>
</dbReference>
<dbReference type="Pfam" id="PF00787">
    <property type="entry name" value="PX"/>
    <property type="match status" value="1"/>
</dbReference>
<feature type="compositionally biased region" description="Polar residues" evidence="1">
    <location>
        <begin position="87"/>
        <end position="98"/>
    </location>
</feature>
<dbReference type="InterPro" id="IPR001683">
    <property type="entry name" value="PX_dom"/>
</dbReference>
<sequence length="423" mass="44568">MEDTGGEGNVSRVEGEGEAAGESIAYLRLQNAQLWKIIEKQRLIIDGLKDQLSQLGVNTSVSDKSNSNSNNALGLSRVPASGFAQANLPQSTEHSPFKSTYNNSNNTNIASNNSTSSSFDLPSASTVKRSIGKHAFDIAQPSPTKLKSTSATQSSQASISSAASDNSNSNSDSAQPSTSLLIQSTLDTTTASATSLSLPRSSTSPVVLSGFPPRSSSVRGISPLPDLLFDHSTPTPESPKSNILLNNGLLTPSDSVSVRIIASLFQDSTVSGTLFFVGVKKVTGTSDGDGAAAGSAENDEWKIEKRYSDFLQLDQKLRSKIVGKNILHKLPDKHLFTSTNPAKSQQRKNGLELYLLHALDIADTFGVKEILYAFLTTNLSVASSSASAQGSLGLLATGRDYSESGDIDSLIGSGLDMAIFKEG</sequence>
<evidence type="ECO:0000259" key="2">
    <source>
        <dbReference type="PROSITE" id="PS50195"/>
    </source>
</evidence>
<dbReference type="CDD" id="cd06093">
    <property type="entry name" value="PX_domain"/>
    <property type="match status" value="1"/>
</dbReference>
<proteinExistence type="predicted"/>
<reference evidence="3" key="1">
    <citation type="submission" date="2020-05" db="EMBL/GenBank/DDBJ databases">
        <title>Phylogenomic resolution of chytrid fungi.</title>
        <authorList>
            <person name="Stajich J.E."/>
            <person name="Amses K."/>
            <person name="Simmons R."/>
            <person name="Seto K."/>
            <person name="Myers J."/>
            <person name="Bonds A."/>
            <person name="Quandt C.A."/>
            <person name="Barry K."/>
            <person name="Liu P."/>
            <person name="Grigoriev I."/>
            <person name="Longcore J.E."/>
            <person name="James T.Y."/>
        </authorList>
    </citation>
    <scope>NUCLEOTIDE SEQUENCE</scope>
    <source>
        <strain evidence="3">JEL0513</strain>
    </source>
</reference>
<feature type="region of interest" description="Disordered" evidence="1">
    <location>
        <begin position="87"/>
        <end position="123"/>
    </location>
</feature>
<organism evidence="3 4">
    <name type="scientific">Physocladia obscura</name>
    <dbReference type="NCBI Taxonomy" id="109957"/>
    <lineage>
        <taxon>Eukaryota</taxon>
        <taxon>Fungi</taxon>
        <taxon>Fungi incertae sedis</taxon>
        <taxon>Chytridiomycota</taxon>
        <taxon>Chytridiomycota incertae sedis</taxon>
        <taxon>Chytridiomycetes</taxon>
        <taxon>Chytridiales</taxon>
        <taxon>Chytriomycetaceae</taxon>
        <taxon>Physocladia</taxon>
    </lineage>
</organism>